<evidence type="ECO:0000256" key="3">
    <source>
        <dbReference type="ARBA" id="ARBA00022833"/>
    </source>
</evidence>
<gene>
    <name evidence="6" type="primary">Trim28_1</name>
    <name evidence="6" type="ORF">CRYUND_R02768</name>
</gene>
<dbReference type="GO" id="GO:0008270">
    <property type="term" value="F:zinc ion binding"/>
    <property type="evidence" value="ECO:0007669"/>
    <property type="project" value="UniProtKB-KW"/>
</dbReference>
<evidence type="ECO:0000313" key="7">
    <source>
        <dbReference type="Proteomes" id="UP000534426"/>
    </source>
</evidence>
<feature type="non-terminal residue" evidence="6">
    <location>
        <position position="140"/>
    </location>
</feature>
<dbReference type="Proteomes" id="UP000534426">
    <property type="component" value="Unassembled WGS sequence"/>
</dbReference>
<comment type="caution">
    <text evidence="6">The sequence shown here is derived from an EMBL/GenBank/DDBJ whole genome shotgun (WGS) entry which is preliminary data.</text>
</comment>
<dbReference type="InterPro" id="IPR013083">
    <property type="entry name" value="Znf_RING/FYVE/PHD"/>
</dbReference>
<keyword evidence="1" id="KW-0479">Metal-binding</keyword>
<dbReference type="AlphaFoldDB" id="A0A7K4M6M6"/>
<evidence type="ECO:0000256" key="2">
    <source>
        <dbReference type="ARBA" id="ARBA00022771"/>
    </source>
</evidence>
<feature type="region of interest" description="Disordered" evidence="4">
    <location>
        <begin position="60"/>
        <end position="105"/>
    </location>
</feature>
<keyword evidence="2" id="KW-0863">Zinc-finger</keyword>
<proteinExistence type="predicted"/>
<sequence length="140" mass="15182">PRSRPLEGRANVLLRKVPRVSLERLDLDLSGTAQPPVFRVFPGTSAEDFNLIVIERGAQQGPLGPPVVKEEEQEAPIGDGQDTKPPALVPEHPRVPDTAPGSSGGSCCRVCRRAGAVVMCERCEHCYHLDCHLPPLHEVP</sequence>
<reference evidence="6 7" key="1">
    <citation type="submission" date="2019-09" db="EMBL/GenBank/DDBJ databases">
        <title>Bird 10,000 Genomes (B10K) Project - Family phase.</title>
        <authorList>
            <person name="Zhang G."/>
        </authorList>
    </citation>
    <scope>NUCLEOTIDE SEQUENCE [LARGE SCALE GENOMIC DNA]</scope>
    <source>
        <strain evidence="6">B10K-MSB-37135</strain>
        <tissue evidence="6">Heart</tissue>
    </source>
</reference>
<evidence type="ECO:0000256" key="1">
    <source>
        <dbReference type="ARBA" id="ARBA00022723"/>
    </source>
</evidence>
<dbReference type="Gene3D" id="3.30.40.10">
    <property type="entry name" value="Zinc/RING finger domain, C3HC4 (zinc finger)"/>
    <property type="match status" value="1"/>
</dbReference>
<name>A0A7K4M6M6_9AVES</name>
<evidence type="ECO:0000313" key="6">
    <source>
        <dbReference type="EMBL" id="NWJ11869.1"/>
    </source>
</evidence>
<dbReference type="InterPro" id="IPR011011">
    <property type="entry name" value="Znf_FYVE_PHD"/>
</dbReference>
<dbReference type="InterPro" id="IPR019787">
    <property type="entry name" value="Znf_PHD-finger"/>
</dbReference>
<protein>
    <submittedName>
        <fullName evidence="6">TIF1B factor</fullName>
    </submittedName>
</protein>
<organism evidence="6 7">
    <name type="scientific">Crypturellus undulatus</name>
    <dbReference type="NCBI Taxonomy" id="48396"/>
    <lineage>
        <taxon>Eukaryota</taxon>
        <taxon>Metazoa</taxon>
        <taxon>Chordata</taxon>
        <taxon>Craniata</taxon>
        <taxon>Vertebrata</taxon>
        <taxon>Euteleostomi</taxon>
        <taxon>Archelosauria</taxon>
        <taxon>Archosauria</taxon>
        <taxon>Dinosauria</taxon>
        <taxon>Saurischia</taxon>
        <taxon>Theropoda</taxon>
        <taxon>Coelurosauria</taxon>
        <taxon>Aves</taxon>
        <taxon>Palaeognathae</taxon>
        <taxon>Tinamiformes</taxon>
        <taxon>Tinamidae</taxon>
        <taxon>Crypturellus</taxon>
    </lineage>
</organism>
<feature type="domain" description="PHD-type" evidence="5">
    <location>
        <begin position="108"/>
        <end position="137"/>
    </location>
</feature>
<evidence type="ECO:0000259" key="5">
    <source>
        <dbReference type="Pfam" id="PF00628"/>
    </source>
</evidence>
<accession>A0A7K4M6M6</accession>
<dbReference type="Pfam" id="PF00628">
    <property type="entry name" value="PHD"/>
    <property type="match status" value="1"/>
</dbReference>
<feature type="non-terminal residue" evidence="6">
    <location>
        <position position="1"/>
    </location>
</feature>
<evidence type="ECO:0000256" key="4">
    <source>
        <dbReference type="SAM" id="MobiDB-lite"/>
    </source>
</evidence>
<keyword evidence="7" id="KW-1185">Reference proteome</keyword>
<dbReference type="SUPFAM" id="SSF57903">
    <property type="entry name" value="FYVE/PHD zinc finger"/>
    <property type="match status" value="1"/>
</dbReference>
<keyword evidence="3" id="KW-0862">Zinc</keyword>
<dbReference type="EMBL" id="VWPW01076440">
    <property type="protein sequence ID" value="NWJ11869.1"/>
    <property type="molecule type" value="Genomic_DNA"/>
</dbReference>